<keyword evidence="2" id="KW-1185">Reference proteome</keyword>
<dbReference type="EMBL" id="UZAU01000253">
    <property type="status" value="NOT_ANNOTATED_CDS"/>
    <property type="molecule type" value="Genomic_DNA"/>
</dbReference>
<organism evidence="1 2">
    <name type="scientific">Cannabis sativa</name>
    <name type="common">Hemp</name>
    <name type="synonym">Marijuana</name>
    <dbReference type="NCBI Taxonomy" id="3483"/>
    <lineage>
        <taxon>Eukaryota</taxon>
        <taxon>Viridiplantae</taxon>
        <taxon>Streptophyta</taxon>
        <taxon>Embryophyta</taxon>
        <taxon>Tracheophyta</taxon>
        <taxon>Spermatophyta</taxon>
        <taxon>Magnoliopsida</taxon>
        <taxon>eudicotyledons</taxon>
        <taxon>Gunneridae</taxon>
        <taxon>Pentapetalae</taxon>
        <taxon>rosids</taxon>
        <taxon>fabids</taxon>
        <taxon>Rosales</taxon>
        <taxon>Cannabaceae</taxon>
        <taxon>Cannabis</taxon>
    </lineage>
</organism>
<sequence>MRFISQFGRHATPTLGLEGLPWWKHKAAPGVGLGAHCESEPKGLLGYLGEDLEDLGRWFSKKPLPLLSVVPINGISKVGRQHGTNVAVIILDLSPSFFSQIDRVDLWPFVSHGASRFLAFRGARSFIIGGH</sequence>
<evidence type="ECO:0000313" key="1">
    <source>
        <dbReference type="EnsemblPlants" id="cds.evm.model.03.451"/>
    </source>
</evidence>
<reference evidence="1" key="2">
    <citation type="submission" date="2021-03" db="UniProtKB">
        <authorList>
            <consortium name="EnsemblPlants"/>
        </authorList>
    </citation>
    <scope>IDENTIFICATION</scope>
</reference>
<dbReference type="Proteomes" id="UP000596661">
    <property type="component" value="Chromosome 3"/>
</dbReference>
<protein>
    <submittedName>
        <fullName evidence="1">Uncharacterized protein</fullName>
    </submittedName>
</protein>
<proteinExistence type="predicted"/>
<dbReference type="AlphaFoldDB" id="A0A803P940"/>
<reference evidence="1" key="1">
    <citation type="submission" date="2018-11" db="EMBL/GenBank/DDBJ databases">
        <authorList>
            <person name="Grassa J C."/>
        </authorList>
    </citation>
    <scope>NUCLEOTIDE SEQUENCE [LARGE SCALE GENOMIC DNA]</scope>
</reference>
<evidence type="ECO:0000313" key="2">
    <source>
        <dbReference type="Proteomes" id="UP000596661"/>
    </source>
</evidence>
<dbReference type="Gramene" id="evm.model.03.451">
    <property type="protein sequence ID" value="cds.evm.model.03.451"/>
    <property type="gene ID" value="evm.TU.03.451"/>
</dbReference>
<dbReference type="EnsemblPlants" id="evm.model.03.451">
    <property type="protein sequence ID" value="cds.evm.model.03.451"/>
    <property type="gene ID" value="evm.TU.03.451"/>
</dbReference>
<accession>A0A803P940</accession>
<name>A0A803P940_CANSA</name>